<accession>A0A399IWA5</accession>
<proteinExistence type="predicted"/>
<dbReference type="InterPro" id="IPR018666">
    <property type="entry name" value="DUF2125"/>
</dbReference>
<dbReference type="EMBL" id="QWJJ01000017">
    <property type="protein sequence ID" value="RII37443.1"/>
    <property type="molecule type" value="Genomic_DNA"/>
</dbReference>
<evidence type="ECO:0000313" key="1">
    <source>
        <dbReference type="EMBL" id="RII37443.1"/>
    </source>
</evidence>
<dbReference type="OrthoDB" id="7625707at2"/>
<comment type="caution">
    <text evidence="1">The sequence shown here is derived from an EMBL/GenBank/DDBJ whole genome shotgun (WGS) entry which is preliminary data.</text>
</comment>
<dbReference type="Pfam" id="PF09898">
    <property type="entry name" value="DUF2125"/>
    <property type="match status" value="1"/>
</dbReference>
<sequence length="331" mass="35923">MKRLLIVILAAAALWSGYWFIAAHTEKRALEQWFAARRAEGWQAEYAGFGVQGYPNRLDAVWRDMALADPATGVALEMPKFAIMALSYQPNHVIAVAPKQLTVRTPEATFPITNDDLRASLRLHAGPSLQLDRAQLTGDALVVSGPQPAALDHLSLAMSQHADDEKTYRLGLLATGVAPPETLRNRVTTGMALPDRLQEMRLDATVTFDKPWDISAINQARPQPRHIDLALARVEWGELALQVAADLEVDENGQARGDVSLQARNWRQMLQGAVAAGALDASAAGLAESTLGLMARMGGNPDTLDITLSLRDGRIYLGPVSLGAAPVFRLR</sequence>
<protein>
    <submittedName>
        <fullName evidence="1">DUF2125 domain-containing protein</fullName>
    </submittedName>
</protein>
<dbReference type="AlphaFoldDB" id="A0A399IWA5"/>
<gene>
    <name evidence="1" type="ORF">DL237_17390</name>
</gene>
<name>A0A399IWA5_9RHOB</name>
<organism evidence="1 2">
    <name type="scientific">Pseudooceanicola sediminis</name>
    <dbReference type="NCBI Taxonomy" id="2211117"/>
    <lineage>
        <taxon>Bacteria</taxon>
        <taxon>Pseudomonadati</taxon>
        <taxon>Pseudomonadota</taxon>
        <taxon>Alphaproteobacteria</taxon>
        <taxon>Rhodobacterales</taxon>
        <taxon>Paracoccaceae</taxon>
        <taxon>Pseudooceanicola</taxon>
    </lineage>
</organism>
<reference evidence="1 2" key="1">
    <citation type="submission" date="2018-08" db="EMBL/GenBank/DDBJ databases">
        <title>Pseudooceanicola sediminis CY03 in the family Rhodobacteracea.</title>
        <authorList>
            <person name="Zhang Y.-J."/>
        </authorList>
    </citation>
    <scope>NUCLEOTIDE SEQUENCE [LARGE SCALE GENOMIC DNA]</scope>
    <source>
        <strain evidence="1 2">CY03</strain>
    </source>
</reference>
<dbReference type="Proteomes" id="UP000265848">
    <property type="component" value="Unassembled WGS sequence"/>
</dbReference>
<keyword evidence="2" id="KW-1185">Reference proteome</keyword>
<dbReference type="RefSeq" id="WP_119400363.1">
    <property type="nucleotide sequence ID" value="NZ_QWJJ01000017.1"/>
</dbReference>
<evidence type="ECO:0000313" key="2">
    <source>
        <dbReference type="Proteomes" id="UP000265848"/>
    </source>
</evidence>